<reference evidence="1 2" key="1">
    <citation type="submission" date="2014-02" db="EMBL/GenBank/DDBJ databases">
        <title>Comparative genomics of Haemophilus parasuis isolated from pig lungs.</title>
        <authorList>
            <person name="Kittichotirat W."/>
            <person name="Bumgarner R.E."/>
            <person name="Lawrence P."/>
        </authorList>
    </citation>
    <scope>NUCLEOTIDE SEQUENCE [LARGE SCALE GENOMIC DNA]</scope>
    <source>
        <strain evidence="1 2">HPS10</strain>
    </source>
</reference>
<evidence type="ECO:0000313" key="2">
    <source>
        <dbReference type="Proteomes" id="UP000027036"/>
    </source>
</evidence>
<dbReference type="PIRSF" id="PIRSF039032">
    <property type="entry name" value="HigB-2"/>
    <property type="match status" value="1"/>
</dbReference>
<protein>
    <submittedName>
        <fullName evidence="1">Transcriptional regulator</fullName>
    </submittedName>
</protein>
<evidence type="ECO:0000313" key="1">
    <source>
        <dbReference type="EMBL" id="KDB48971.1"/>
    </source>
</evidence>
<organism evidence="1 2">
    <name type="scientific">Glaesserella parasuis HPS10</name>
    <dbReference type="NCBI Taxonomy" id="1450514"/>
    <lineage>
        <taxon>Bacteria</taxon>
        <taxon>Pseudomonadati</taxon>
        <taxon>Pseudomonadota</taxon>
        <taxon>Gammaproteobacteria</taxon>
        <taxon>Pasteurellales</taxon>
        <taxon>Pasteurellaceae</taxon>
        <taxon>Glaesserella</taxon>
    </lineage>
</organism>
<gene>
    <name evidence="1" type="ORF">HPS10_01395</name>
</gene>
<name>A0A836MF87_GLAPU</name>
<dbReference type="InterPro" id="IPR009387">
    <property type="entry name" value="HigB-2"/>
</dbReference>
<comment type="caution">
    <text evidence="1">The sequence shown here is derived from an EMBL/GenBank/DDBJ whole genome shotgun (WGS) entry which is preliminary data.</text>
</comment>
<proteinExistence type="predicted"/>
<dbReference type="AlphaFoldDB" id="A0A836MF87"/>
<dbReference type="EMBL" id="JDSO01000016">
    <property type="protein sequence ID" value="KDB48971.1"/>
    <property type="molecule type" value="Genomic_DNA"/>
</dbReference>
<dbReference type="Proteomes" id="UP000027036">
    <property type="component" value="Unassembled WGS sequence"/>
</dbReference>
<sequence length="89" mass="10174">MYTIVESEIYTKLVADILTQKEQEELETFIASEPECGDVIPASGGCRVIYFNRLENGKICLLLIYTKAKSENIPAHILKQLKQELEVWL</sequence>
<accession>A0A836MF87</accession>